<comment type="catalytic activity">
    <reaction evidence="5 6">
        <text>dTDP-beta-L-rhamnose + NADP(+) = dTDP-4-dehydro-beta-L-rhamnose + NADPH + H(+)</text>
        <dbReference type="Rhea" id="RHEA:21796"/>
        <dbReference type="ChEBI" id="CHEBI:15378"/>
        <dbReference type="ChEBI" id="CHEBI:57510"/>
        <dbReference type="ChEBI" id="CHEBI:57783"/>
        <dbReference type="ChEBI" id="CHEBI:58349"/>
        <dbReference type="ChEBI" id="CHEBI:62830"/>
        <dbReference type="EC" id="1.1.1.133"/>
    </reaction>
</comment>
<dbReference type="Gene3D" id="3.40.50.720">
    <property type="entry name" value="NAD(P)-binding Rossmann-like Domain"/>
    <property type="match status" value="1"/>
</dbReference>
<comment type="similarity">
    <text evidence="2 6">Belongs to the dTDP-4-dehydrorhamnose reductase family.</text>
</comment>
<gene>
    <name evidence="8" type="primary">rfbD</name>
    <name evidence="8" type="ORF">LMG26858_03361</name>
</gene>
<dbReference type="RefSeq" id="WP_175208174.1">
    <property type="nucleotide sequence ID" value="NZ_CADILG010000025.1"/>
</dbReference>
<dbReference type="UniPathway" id="UPA00124"/>
<dbReference type="EC" id="1.1.1.133" evidence="3 6"/>
<proteinExistence type="inferred from homology"/>
<dbReference type="Gene3D" id="3.90.25.10">
    <property type="entry name" value="UDP-galactose 4-epimerase, domain 1"/>
    <property type="match status" value="1"/>
</dbReference>
<dbReference type="NCBIfam" id="TIGR01214">
    <property type="entry name" value="rmlD"/>
    <property type="match status" value="1"/>
</dbReference>
<name>A0A6S7DGV6_9BURK</name>
<dbReference type="InterPro" id="IPR005913">
    <property type="entry name" value="dTDP_dehydrorham_reduct"/>
</dbReference>
<dbReference type="CDD" id="cd05254">
    <property type="entry name" value="dTDP_HR_like_SDR_e"/>
    <property type="match status" value="1"/>
</dbReference>
<comment type="cofactor">
    <cofactor evidence="6">
        <name>Mg(2+)</name>
        <dbReference type="ChEBI" id="CHEBI:18420"/>
    </cofactor>
    <text evidence="6">Binds 1 Mg(2+) ion per monomer.</text>
</comment>
<keyword evidence="9" id="KW-1185">Reference proteome</keyword>
<evidence type="ECO:0000256" key="4">
    <source>
        <dbReference type="ARBA" id="ARBA00017099"/>
    </source>
</evidence>
<protein>
    <recommendedName>
        <fullName evidence="4 6">dTDP-4-dehydrorhamnose reductase</fullName>
        <ecNumber evidence="3 6">1.1.1.133</ecNumber>
    </recommendedName>
</protein>
<organism evidence="8 9">
    <name type="scientific">Achromobacter anxifer</name>
    <dbReference type="NCBI Taxonomy" id="1287737"/>
    <lineage>
        <taxon>Bacteria</taxon>
        <taxon>Pseudomonadati</taxon>
        <taxon>Pseudomonadota</taxon>
        <taxon>Betaproteobacteria</taxon>
        <taxon>Burkholderiales</taxon>
        <taxon>Alcaligenaceae</taxon>
        <taxon>Achromobacter</taxon>
    </lineage>
</organism>
<keyword evidence="6 8" id="KW-0560">Oxidoreductase</keyword>
<evidence type="ECO:0000256" key="5">
    <source>
        <dbReference type="ARBA" id="ARBA00048200"/>
    </source>
</evidence>
<dbReference type="NCBIfam" id="NF007440">
    <property type="entry name" value="PRK09987.1"/>
    <property type="match status" value="1"/>
</dbReference>
<evidence type="ECO:0000256" key="3">
    <source>
        <dbReference type="ARBA" id="ARBA00012929"/>
    </source>
</evidence>
<comment type="pathway">
    <text evidence="1 6">Carbohydrate biosynthesis; dTDP-L-rhamnose biosynthesis.</text>
</comment>
<dbReference type="InterPro" id="IPR036291">
    <property type="entry name" value="NAD(P)-bd_dom_sf"/>
</dbReference>
<dbReference type="GO" id="GO:0008831">
    <property type="term" value="F:dTDP-4-dehydrorhamnose reductase activity"/>
    <property type="evidence" value="ECO:0007669"/>
    <property type="project" value="UniProtKB-EC"/>
</dbReference>
<reference evidence="8 9" key="1">
    <citation type="submission" date="2020-04" db="EMBL/GenBank/DDBJ databases">
        <authorList>
            <person name="De Canck E."/>
        </authorList>
    </citation>
    <scope>NUCLEOTIDE SEQUENCE [LARGE SCALE GENOMIC DNA]</scope>
    <source>
        <strain evidence="8 9">LMG 26858</strain>
    </source>
</reference>
<accession>A0A6S7DGV6</accession>
<dbReference type="Pfam" id="PF04321">
    <property type="entry name" value="RmlD_sub_bind"/>
    <property type="match status" value="1"/>
</dbReference>
<dbReference type="AlphaFoldDB" id="A0A6S7DGV6"/>
<evidence type="ECO:0000313" key="9">
    <source>
        <dbReference type="Proteomes" id="UP000494117"/>
    </source>
</evidence>
<sequence>MKILLLGKNGQVGRELCRALVPLGELVALGRADADLRDENALLAALSSHRPDVIVNAAAYTAVDMAERAPETANQINATTVAVLAGQARATGAMLVHYSTDYVFDGAQDRPYVETDAPNPLNVYGSSKLAGEQAIQASGCDALVFRIGWVYSTHGRNFLKTMLRLAQERESLDVVSDQRGTPTSAELVADLTALAIGRHRAGQLPAGTYHLAPAGSTSWHAYARYIVAGACARGASLTLAPERIRAIAARDYPAAAQRPPNSRLDTGKLSRALQLRMPPWTEQVDRALDQLITPENPSFQ</sequence>
<dbReference type="GO" id="GO:0005829">
    <property type="term" value="C:cytosol"/>
    <property type="evidence" value="ECO:0007669"/>
    <property type="project" value="TreeGrafter"/>
</dbReference>
<evidence type="ECO:0000256" key="2">
    <source>
        <dbReference type="ARBA" id="ARBA00010944"/>
    </source>
</evidence>
<dbReference type="SUPFAM" id="SSF51735">
    <property type="entry name" value="NAD(P)-binding Rossmann-fold domains"/>
    <property type="match status" value="1"/>
</dbReference>
<evidence type="ECO:0000313" key="8">
    <source>
        <dbReference type="EMBL" id="CAB3883662.1"/>
    </source>
</evidence>
<evidence type="ECO:0000259" key="7">
    <source>
        <dbReference type="Pfam" id="PF04321"/>
    </source>
</evidence>
<dbReference type="EMBL" id="CADILG010000025">
    <property type="protein sequence ID" value="CAB3883662.1"/>
    <property type="molecule type" value="Genomic_DNA"/>
</dbReference>
<dbReference type="PANTHER" id="PTHR10491:SF4">
    <property type="entry name" value="METHIONINE ADENOSYLTRANSFERASE 2 SUBUNIT BETA"/>
    <property type="match status" value="1"/>
</dbReference>
<dbReference type="GO" id="GO:0019305">
    <property type="term" value="P:dTDP-rhamnose biosynthetic process"/>
    <property type="evidence" value="ECO:0007669"/>
    <property type="project" value="UniProtKB-UniPathway"/>
</dbReference>
<dbReference type="PANTHER" id="PTHR10491">
    <property type="entry name" value="DTDP-4-DEHYDRORHAMNOSE REDUCTASE"/>
    <property type="match status" value="1"/>
</dbReference>
<keyword evidence="6" id="KW-0521">NADP</keyword>
<comment type="function">
    <text evidence="6">Catalyzes the reduction of dTDP-6-deoxy-L-lyxo-4-hexulose to yield dTDP-L-rhamnose.</text>
</comment>
<dbReference type="Proteomes" id="UP000494117">
    <property type="component" value="Unassembled WGS sequence"/>
</dbReference>
<evidence type="ECO:0000256" key="6">
    <source>
        <dbReference type="RuleBase" id="RU364082"/>
    </source>
</evidence>
<dbReference type="InterPro" id="IPR029903">
    <property type="entry name" value="RmlD-like-bd"/>
</dbReference>
<feature type="domain" description="RmlD-like substrate binding" evidence="7">
    <location>
        <begin position="1"/>
        <end position="291"/>
    </location>
</feature>
<evidence type="ECO:0000256" key="1">
    <source>
        <dbReference type="ARBA" id="ARBA00004781"/>
    </source>
</evidence>